<evidence type="ECO:0000313" key="2">
    <source>
        <dbReference type="Proteomes" id="UP000653002"/>
    </source>
</evidence>
<dbReference type="GO" id="GO:0003700">
    <property type="term" value="F:DNA-binding transcription factor activity"/>
    <property type="evidence" value="ECO:0007669"/>
    <property type="project" value="InterPro"/>
</dbReference>
<dbReference type="AlphaFoldDB" id="A0A8I0L991"/>
<evidence type="ECO:0000313" key="1">
    <source>
        <dbReference type="EMBL" id="MBD4337977.1"/>
    </source>
</evidence>
<accession>A0A8I0L991</accession>
<dbReference type="Gene3D" id="1.10.1740.10">
    <property type="match status" value="1"/>
</dbReference>
<gene>
    <name evidence="1" type="ORF">GUH15_18325</name>
</gene>
<name>A0A8I0L991_XANCI</name>
<comment type="caution">
    <text evidence="1">The sequence shown here is derived from an EMBL/GenBank/DDBJ whole genome shotgun (WGS) entry which is preliminary data.</text>
</comment>
<dbReference type="SUPFAM" id="SSF88946">
    <property type="entry name" value="Sigma2 domain of RNA polymerase sigma factors"/>
    <property type="match status" value="1"/>
</dbReference>
<feature type="non-terminal residue" evidence="1">
    <location>
        <position position="61"/>
    </location>
</feature>
<protein>
    <submittedName>
        <fullName evidence="1">Sigma-70 family RNA polymerase sigma factor</fullName>
    </submittedName>
</protein>
<sequence length="61" mass="6625">MDTDDKTILRRLKRGDAAALEAAVRQYSGYVTAVIGNQLGPCAAAEDIEELASDVFVALWR</sequence>
<dbReference type="GO" id="GO:0006352">
    <property type="term" value="P:DNA-templated transcription initiation"/>
    <property type="evidence" value="ECO:0007669"/>
    <property type="project" value="InterPro"/>
</dbReference>
<organism evidence="1 2">
    <name type="scientific">Xanthomonas citri pv. citri</name>
    <dbReference type="NCBI Taxonomy" id="611301"/>
    <lineage>
        <taxon>Bacteria</taxon>
        <taxon>Pseudomonadati</taxon>
        <taxon>Pseudomonadota</taxon>
        <taxon>Gammaproteobacteria</taxon>
        <taxon>Lysobacterales</taxon>
        <taxon>Lysobacteraceae</taxon>
        <taxon>Xanthomonas</taxon>
    </lineage>
</organism>
<dbReference type="EMBL" id="JAABFR010001466">
    <property type="protein sequence ID" value="MBD4337977.1"/>
    <property type="molecule type" value="Genomic_DNA"/>
</dbReference>
<dbReference type="Proteomes" id="UP000653002">
    <property type="component" value="Unassembled WGS sequence"/>
</dbReference>
<dbReference type="InterPro" id="IPR013325">
    <property type="entry name" value="RNA_pol_sigma_r2"/>
</dbReference>
<proteinExistence type="predicted"/>
<reference evidence="1" key="1">
    <citation type="submission" date="2020-01" db="EMBL/GenBank/DDBJ databases">
        <authorList>
            <person name="Richard D."/>
        </authorList>
    </citation>
    <scope>NUCLEOTIDE SEQUENCE</scope>
    <source>
        <strain evidence="1">JP541</strain>
    </source>
</reference>